<dbReference type="EMBL" id="UINC01016190">
    <property type="protein sequence ID" value="SVA67598.1"/>
    <property type="molecule type" value="Genomic_DNA"/>
</dbReference>
<evidence type="ECO:0000313" key="1">
    <source>
        <dbReference type="EMBL" id="SVA67598.1"/>
    </source>
</evidence>
<reference evidence="1" key="1">
    <citation type="submission" date="2018-05" db="EMBL/GenBank/DDBJ databases">
        <authorList>
            <person name="Lanie J.A."/>
            <person name="Ng W.-L."/>
            <person name="Kazmierczak K.M."/>
            <person name="Andrzejewski T.M."/>
            <person name="Davidsen T.M."/>
            <person name="Wayne K.J."/>
            <person name="Tettelin H."/>
            <person name="Glass J.I."/>
            <person name="Rusch D."/>
            <person name="Podicherti R."/>
            <person name="Tsui H.-C.T."/>
            <person name="Winkler M.E."/>
        </authorList>
    </citation>
    <scope>NUCLEOTIDE SEQUENCE</scope>
</reference>
<dbReference type="AlphaFoldDB" id="A0A381XS94"/>
<proteinExistence type="predicted"/>
<sequence length="66" mass="7240">MNTPALSGDRTRTPLIWAGSQKPSWTVTRQGHLSKHGGSSGFSAFYLRPRVSTGSNRRDPWVSPCP</sequence>
<accession>A0A381XS94</accession>
<gene>
    <name evidence="1" type="ORF">METZ01_LOCUS120452</name>
</gene>
<protein>
    <submittedName>
        <fullName evidence="1">Uncharacterized protein</fullName>
    </submittedName>
</protein>
<name>A0A381XS94_9ZZZZ</name>
<organism evidence="1">
    <name type="scientific">marine metagenome</name>
    <dbReference type="NCBI Taxonomy" id="408172"/>
    <lineage>
        <taxon>unclassified sequences</taxon>
        <taxon>metagenomes</taxon>
        <taxon>ecological metagenomes</taxon>
    </lineage>
</organism>